<name>A0A917WN54_9RHOB</name>
<protein>
    <submittedName>
        <fullName evidence="3">Short-chain dehydrogenase</fullName>
    </submittedName>
</protein>
<dbReference type="PANTHER" id="PTHR24321">
    <property type="entry name" value="DEHYDROGENASES, SHORT CHAIN"/>
    <property type="match status" value="1"/>
</dbReference>
<dbReference type="InterPro" id="IPR020904">
    <property type="entry name" value="Sc_DH/Rdtase_CS"/>
</dbReference>
<evidence type="ECO:0000256" key="2">
    <source>
        <dbReference type="ARBA" id="ARBA00023002"/>
    </source>
</evidence>
<evidence type="ECO:0000256" key="1">
    <source>
        <dbReference type="ARBA" id="ARBA00006484"/>
    </source>
</evidence>
<dbReference type="SUPFAM" id="SSF51735">
    <property type="entry name" value="NAD(P)-binding Rossmann-fold domains"/>
    <property type="match status" value="1"/>
</dbReference>
<proteinExistence type="inferred from homology"/>
<dbReference type="EMBL" id="BMLF01000008">
    <property type="protein sequence ID" value="GGM16428.1"/>
    <property type="molecule type" value="Genomic_DNA"/>
</dbReference>
<sequence>MALEGLSGKVALVTGGAQGIGAATVRRLLAEGMRVVSADVQPSRHEGDRWLGVEADLATEAGAAAMVEAAVTRFGGVHALVTCAGIRGTALPIHELPVADFDAVMTVNVRGMFLSMAAAIRQMLAQKSGGAIVNISSLNARRANPGRVAYNSSKHAVIGLTNTAAVEYGPDGIRVNAILPGSVNTGMSALADQTCSAAGWRMDYTQRPIPRTADPAEIAGFIAWLLSDGASFQTGGAYEIDGGATI</sequence>
<organism evidence="3 4">
    <name type="scientific">Pseudooceanicola nanhaiensis</name>
    <dbReference type="NCBI Taxonomy" id="375761"/>
    <lineage>
        <taxon>Bacteria</taxon>
        <taxon>Pseudomonadati</taxon>
        <taxon>Pseudomonadota</taxon>
        <taxon>Alphaproteobacteria</taxon>
        <taxon>Rhodobacterales</taxon>
        <taxon>Paracoccaceae</taxon>
        <taxon>Pseudooceanicola</taxon>
    </lineage>
</organism>
<keyword evidence="4" id="KW-1185">Reference proteome</keyword>
<accession>A0A917WN54</accession>
<dbReference type="InterPro" id="IPR036291">
    <property type="entry name" value="NAD(P)-bd_dom_sf"/>
</dbReference>
<reference evidence="3" key="1">
    <citation type="journal article" date="2014" name="Int. J. Syst. Evol. Microbiol.">
        <title>Complete genome sequence of Corynebacterium casei LMG S-19264T (=DSM 44701T), isolated from a smear-ripened cheese.</title>
        <authorList>
            <consortium name="US DOE Joint Genome Institute (JGI-PGF)"/>
            <person name="Walter F."/>
            <person name="Albersmeier A."/>
            <person name="Kalinowski J."/>
            <person name="Ruckert C."/>
        </authorList>
    </citation>
    <scope>NUCLEOTIDE SEQUENCE</scope>
    <source>
        <strain evidence="3">CGMCC 1.6293</strain>
    </source>
</reference>
<dbReference type="AlphaFoldDB" id="A0A917WN54"/>
<dbReference type="Proteomes" id="UP000649829">
    <property type="component" value="Unassembled WGS sequence"/>
</dbReference>
<gene>
    <name evidence="3" type="ORF">GCM10011534_42930</name>
</gene>
<comment type="similarity">
    <text evidence="1">Belongs to the short-chain dehydrogenases/reductases (SDR) family.</text>
</comment>
<dbReference type="RefSeq" id="WP_036540384.1">
    <property type="nucleotide sequence ID" value="NZ_BMLF01000008.1"/>
</dbReference>
<dbReference type="InterPro" id="IPR002347">
    <property type="entry name" value="SDR_fam"/>
</dbReference>
<dbReference type="FunFam" id="3.40.50.720:FF:000084">
    <property type="entry name" value="Short-chain dehydrogenase reductase"/>
    <property type="match status" value="1"/>
</dbReference>
<evidence type="ECO:0000313" key="4">
    <source>
        <dbReference type="Proteomes" id="UP000649829"/>
    </source>
</evidence>
<comment type="caution">
    <text evidence="3">The sequence shown here is derived from an EMBL/GenBank/DDBJ whole genome shotgun (WGS) entry which is preliminary data.</text>
</comment>
<keyword evidence="2" id="KW-0560">Oxidoreductase</keyword>
<dbReference type="CDD" id="cd05233">
    <property type="entry name" value="SDR_c"/>
    <property type="match status" value="1"/>
</dbReference>
<dbReference type="GO" id="GO:0016491">
    <property type="term" value="F:oxidoreductase activity"/>
    <property type="evidence" value="ECO:0007669"/>
    <property type="project" value="UniProtKB-KW"/>
</dbReference>
<dbReference type="PANTHER" id="PTHR24321:SF8">
    <property type="entry name" value="ESTRADIOL 17-BETA-DEHYDROGENASE 8-RELATED"/>
    <property type="match status" value="1"/>
</dbReference>
<dbReference type="PROSITE" id="PS00061">
    <property type="entry name" value="ADH_SHORT"/>
    <property type="match status" value="1"/>
</dbReference>
<evidence type="ECO:0000313" key="3">
    <source>
        <dbReference type="EMBL" id="GGM16428.1"/>
    </source>
</evidence>
<dbReference type="Pfam" id="PF13561">
    <property type="entry name" value="adh_short_C2"/>
    <property type="match status" value="1"/>
</dbReference>
<dbReference type="PRINTS" id="PR00080">
    <property type="entry name" value="SDRFAMILY"/>
</dbReference>
<dbReference type="PRINTS" id="PR00081">
    <property type="entry name" value="GDHRDH"/>
</dbReference>
<dbReference type="Gene3D" id="3.40.50.720">
    <property type="entry name" value="NAD(P)-binding Rossmann-like Domain"/>
    <property type="match status" value="1"/>
</dbReference>
<reference evidence="3" key="2">
    <citation type="submission" date="2020-09" db="EMBL/GenBank/DDBJ databases">
        <authorList>
            <person name="Sun Q."/>
            <person name="Zhou Y."/>
        </authorList>
    </citation>
    <scope>NUCLEOTIDE SEQUENCE</scope>
    <source>
        <strain evidence="3">CGMCC 1.6293</strain>
    </source>
</reference>